<reference evidence="4" key="1">
    <citation type="submission" date="2009-09" db="EMBL/GenBank/DDBJ databases">
        <title>The complete chromosome of Sebaldella termitidis ATCC 33386.</title>
        <authorList>
            <consortium name="US DOE Joint Genome Institute (JGI-PGF)"/>
            <person name="Lucas S."/>
            <person name="Copeland A."/>
            <person name="Lapidus A."/>
            <person name="Glavina del Rio T."/>
            <person name="Dalin E."/>
            <person name="Tice H."/>
            <person name="Bruce D."/>
            <person name="Goodwin L."/>
            <person name="Pitluck S."/>
            <person name="Kyrpides N."/>
            <person name="Mavromatis K."/>
            <person name="Ivanova N."/>
            <person name="Mikhailova N."/>
            <person name="Sims D."/>
            <person name="Meincke L."/>
            <person name="Brettin T."/>
            <person name="Detter J.C."/>
            <person name="Han C."/>
            <person name="Larimer F."/>
            <person name="Land M."/>
            <person name="Hauser L."/>
            <person name="Markowitz V."/>
            <person name="Cheng J.F."/>
            <person name="Hugenholtz P."/>
            <person name="Woyke T."/>
            <person name="Wu D."/>
            <person name="Eisen J.A."/>
        </authorList>
    </citation>
    <scope>NUCLEOTIDE SEQUENCE [LARGE SCALE GENOMIC DNA]</scope>
    <source>
        <strain evidence="4">ATCC 33386 / NCTC 11300</strain>
    </source>
</reference>
<dbReference type="STRING" id="526218.Sterm_0032"/>
<accession>D1AIV8</accession>
<dbReference type="SUPFAM" id="SSF51735">
    <property type="entry name" value="NAD(P)-binding Rossmann-fold domains"/>
    <property type="match status" value="1"/>
</dbReference>
<dbReference type="InterPro" id="IPR002347">
    <property type="entry name" value="SDR_fam"/>
</dbReference>
<dbReference type="GO" id="GO:0016616">
    <property type="term" value="F:oxidoreductase activity, acting on the CH-OH group of donors, NAD or NADP as acceptor"/>
    <property type="evidence" value="ECO:0007669"/>
    <property type="project" value="TreeGrafter"/>
</dbReference>
<proteinExistence type="inferred from homology"/>
<gene>
    <name evidence="3" type="ordered locus">Sterm_0032</name>
</gene>
<name>D1AIV8_SEBTE</name>
<dbReference type="Pfam" id="PF13561">
    <property type="entry name" value="adh_short_C2"/>
    <property type="match status" value="1"/>
</dbReference>
<dbReference type="FunFam" id="3.40.50.720:FF:000084">
    <property type="entry name" value="Short-chain dehydrogenase reductase"/>
    <property type="match status" value="1"/>
</dbReference>
<keyword evidence="4" id="KW-1185">Reference proteome</keyword>
<organism evidence="3 4">
    <name type="scientific">Sebaldella termitidis (strain ATCC 33386 / NCTC 11300)</name>
    <dbReference type="NCBI Taxonomy" id="526218"/>
    <lineage>
        <taxon>Bacteria</taxon>
        <taxon>Fusobacteriati</taxon>
        <taxon>Fusobacteriota</taxon>
        <taxon>Fusobacteriia</taxon>
        <taxon>Fusobacteriales</taxon>
        <taxon>Leptotrichiaceae</taxon>
        <taxon>Sebaldella</taxon>
    </lineage>
</organism>
<dbReference type="HOGENOM" id="CLU_010194_1_1_0"/>
<dbReference type="RefSeq" id="WP_012859520.1">
    <property type="nucleotide sequence ID" value="NC_013517.1"/>
</dbReference>
<dbReference type="GO" id="GO:0048038">
    <property type="term" value="F:quinone binding"/>
    <property type="evidence" value="ECO:0007669"/>
    <property type="project" value="TreeGrafter"/>
</dbReference>
<evidence type="ECO:0000256" key="2">
    <source>
        <dbReference type="ARBA" id="ARBA00023002"/>
    </source>
</evidence>
<dbReference type="eggNOG" id="COG1028">
    <property type="taxonomic scope" value="Bacteria"/>
</dbReference>
<dbReference type="EMBL" id="CP001739">
    <property type="protein sequence ID" value="ACZ06920.1"/>
    <property type="molecule type" value="Genomic_DNA"/>
</dbReference>
<dbReference type="PRINTS" id="PR00081">
    <property type="entry name" value="GDHRDH"/>
</dbReference>
<evidence type="ECO:0000313" key="3">
    <source>
        <dbReference type="EMBL" id="ACZ06920.1"/>
    </source>
</evidence>
<comment type="similarity">
    <text evidence="1">Belongs to the short-chain dehydrogenases/reductases (SDR) family.</text>
</comment>
<evidence type="ECO:0000313" key="4">
    <source>
        <dbReference type="Proteomes" id="UP000000845"/>
    </source>
</evidence>
<dbReference type="PANTHER" id="PTHR42760">
    <property type="entry name" value="SHORT-CHAIN DEHYDROGENASES/REDUCTASES FAMILY MEMBER"/>
    <property type="match status" value="1"/>
</dbReference>
<dbReference type="KEGG" id="str:Sterm_0032"/>
<keyword evidence="2" id="KW-0560">Oxidoreductase</keyword>
<dbReference type="Gene3D" id="3.40.50.720">
    <property type="entry name" value="NAD(P)-binding Rossmann-like Domain"/>
    <property type="match status" value="1"/>
</dbReference>
<dbReference type="PRINTS" id="PR00080">
    <property type="entry name" value="SDRFAMILY"/>
</dbReference>
<sequence>MLLKDKVCVITGGANGIGKGIALCMAKEGANVAILDLNDTEGEKTLNEIKSHNVKGLYINSDVTNPESLAEAQKKISSELGNTDVLVVNAGISFKHSFKEVSDEEWKKVIDINLSGSFYTIKAFIDSMLDKKENDRKSIIFISSGSAFTGGGGGVHYTASKSGQHGLMRALAKEYGKAGINVNAIAPRVIASHILDQLYPDEKSKQELIEQIPIRRIGYPEDIGNLACFLASEKSTYIHGQIILMDGGRTYQ</sequence>
<dbReference type="PANTHER" id="PTHR42760:SF133">
    <property type="entry name" value="3-OXOACYL-[ACYL-CARRIER-PROTEIN] REDUCTASE"/>
    <property type="match status" value="1"/>
</dbReference>
<reference evidence="3 4" key="2">
    <citation type="journal article" date="2010" name="Stand. Genomic Sci.">
        <title>Complete genome sequence of Sebaldella termitidis type strain (NCTC 11300).</title>
        <authorList>
            <person name="Harmon-Smith M."/>
            <person name="Celia L."/>
            <person name="Chertkov O."/>
            <person name="Lapidus A."/>
            <person name="Copeland A."/>
            <person name="Glavina Del Rio T."/>
            <person name="Nolan M."/>
            <person name="Lucas S."/>
            <person name="Tice H."/>
            <person name="Cheng J.F."/>
            <person name="Han C."/>
            <person name="Detter J.C."/>
            <person name="Bruce D."/>
            <person name="Goodwin L."/>
            <person name="Pitluck S."/>
            <person name="Pati A."/>
            <person name="Liolios K."/>
            <person name="Ivanova N."/>
            <person name="Mavromatis K."/>
            <person name="Mikhailova N."/>
            <person name="Chen A."/>
            <person name="Palaniappan K."/>
            <person name="Land M."/>
            <person name="Hauser L."/>
            <person name="Chang Y.J."/>
            <person name="Jeffries C.D."/>
            <person name="Brettin T."/>
            <person name="Goker M."/>
            <person name="Beck B."/>
            <person name="Bristow J."/>
            <person name="Eisen J.A."/>
            <person name="Markowitz V."/>
            <person name="Hugenholtz P."/>
            <person name="Kyrpides N.C."/>
            <person name="Klenk H.P."/>
            <person name="Chen F."/>
        </authorList>
    </citation>
    <scope>NUCLEOTIDE SEQUENCE [LARGE SCALE GENOMIC DNA]</scope>
    <source>
        <strain evidence="4">ATCC 33386 / NCTC 11300</strain>
    </source>
</reference>
<dbReference type="InterPro" id="IPR036291">
    <property type="entry name" value="NAD(P)-bd_dom_sf"/>
</dbReference>
<dbReference type="GO" id="GO:0006633">
    <property type="term" value="P:fatty acid biosynthetic process"/>
    <property type="evidence" value="ECO:0007669"/>
    <property type="project" value="TreeGrafter"/>
</dbReference>
<dbReference type="Proteomes" id="UP000000845">
    <property type="component" value="Chromosome"/>
</dbReference>
<evidence type="ECO:0000256" key="1">
    <source>
        <dbReference type="ARBA" id="ARBA00006484"/>
    </source>
</evidence>
<dbReference type="AlphaFoldDB" id="D1AIV8"/>
<protein>
    <submittedName>
        <fullName evidence="3">Short-chain dehydrogenase/reductase SDR</fullName>
    </submittedName>
</protein>